<evidence type="ECO:0000313" key="2">
    <source>
        <dbReference type="EMBL" id="CAF4402178.1"/>
    </source>
</evidence>
<dbReference type="AlphaFoldDB" id="A0A820PFE2"/>
<dbReference type="Pfam" id="PF23393">
    <property type="entry name" value="Beta-prop_WDR90_POC16_2nd"/>
    <property type="match status" value="1"/>
</dbReference>
<reference evidence="2" key="1">
    <citation type="submission" date="2021-02" db="EMBL/GenBank/DDBJ databases">
        <authorList>
            <person name="Nowell W R."/>
        </authorList>
    </citation>
    <scope>NUCLEOTIDE SEQUENCE</scope>
</reference>
<feature type="domain" description="WDR90/POC16 second beta-propeller" evidence="1">
    <location>
        <begin position="3"/>
        <end position="144"/>
    </location>
</feature>
<dbReference type="InterPro" id="IPR055441">
    <property type="entry name" value="Beta-prop_WDR90_POC16_2nd"/>
</dbReference>
<dbReference type="SUPFAM" id="SSF50960">
    <property type="entry name" value="TolB, C-terminal domain"/>
    <property type="match status" value="1"/>
</dbReference>
<comment type="caution">
    <text evidence="2">The sequence shown here is derived from an EMBL/GenBank/DDBJ whole genome shotgun (WGS) entry which is preliminary data.</text>
</comment>
<feature type="non-terminal residue" evidence="2">
    <location>
        <position position="1"/>
    </location>
</feature>
<protein>
    <recommendedName>
        <fullName evidence="1">WDR90/POC16 second beta-propeller domain-containing protein</fullName>
    </recommendedName>
</protein>
<name>A0A820PFE2_9BILA</name>
<organism evidence="2 3">
    <name type="scientific">Adineta steineri</name>
    <dbReference type="NCBI Taxonomy" id="433720"/>
    <lineage>
        <taxon>Eukaryota</taxon>
        <taxon>Metazoa</taxon>
        <taxon>Spiralia</taxon>
        <taxon>Gnathifera</taxon>
        <taxon>Rotifera</taxon>
        <taxon>Eurotatoria</taxon>
        <taxon>Bdelloidea</taxon>
        <taxon>Adinetida</taxon>
        <taxon>Adinetidae</taxon>
        <taxon>Adineta</taxon>
    </lineage>
</organism>
<dbReference type="InterPro" id="IPR015943">
    <property type="entry name" value="WD40/YVTN_repeat-like_dom_sf"/>
</dbReference>
<accession>A0A820PFE2</accession>
<dbReference type="Gene3D" id="2.130.10.10">
    <property type="entry name" value="YVTN repeat-like/Quinoprotein amine dehydrogenase"/>
    <property type="match status" value="1"/>
</dbReference>
<dbReference type="Proteomes" id="UP000663868">
    <property type="component" value="Unassembled WGS sequence"/>
</dbReference>
<gene>
    <name evidence="2" type="ORF">KXQ929_LOCUS51086</name>
</gene>
<evidence type="ECO:0000313" key="3">
    <source>
        <dbReference type="Proteomes" id="UP000663868"/>
    </source>
</evidence>
<dbReference type="EMBL" id="CAJOBB010024625">
    <property type="protein sequence ID" value="CAF4402178.1"/>
    <property type="molecule type" value="Genomic_DNA"/>
</dbReference>
<sequence>MPLSLSPDGKYIVYIGPTEFIVTIIETNTLNQILRIDISSCTFMTKDHRTIISSESAIFARFTPNRHLLVATINMKLLKFDSYTGKLLNIIDNIHKRSFDSLALSSDSQYLITSGDNMLKFWNANMELDINFQSFVGHSNQVRK</sequence>
<proteinExistence type="predicted"/>
<evidence type="ECO:0000259" key="1">
    <source>
        <dbReference type="Pfam" id="PF23393"/>
    </source>
</evidence>